<feature type="transmembrane region" description="Helical" evidence="6">
    <location>
        <begin position="86"/>
        <end position="105"/>
    </location>
</feature>
<keyword evidence="4 6" id="KW-1133">Transmembrane helix</keyword>
<dbReference type="InterPro" id="IPR000620">
    <property type="entry name" value="EamA_dom"/>
</dbReference>
<dbReference type="STRING" id="437022.CC99x_01068"/>
<dbReference type="Proteomes" id="UP000051494">
    <property type="component" value="Unassembled WGS sequence"/>
</dbReference>
<dbReference type="InterPro" id="IPR037185">
    <property type="entry name" value="EmrE-like"/>
</dbReference>
<feature type="domain" description="EamA" evidence="7">
    <location>
        <begin position="4"/>
        <end position="134"/>
    </location>
</feature>
<proteinExistence type="inferred from homology"/>
<feature type="domain" description="EamA" evidence="7">
    <location>
        <begin position="149"/>
        <end position="285"/>
    </location>
</feature>
<keyword evidence="5 6" id="KW-0472">Membrane</keyword>
<feature type="transmembrane region" description="Helical" evidence="6">
    <location>
        <begin position="62"/>
        <end position="80"/>
    </location>
</feature>
<dbReference type="GO" id="GO:0016020">
    <property type="term" value="C:membrane"/>
    <property type="evidence" value="ECO:0007669"/>
    <property type="project" value="UniProtKB-SubCell"/>
</dbReference>
<dbReference type="EMBL" id="LKHV01000004">
    <property type="protein sequence ID" value="KRG19073.1"/>
    <property type="molecule type" value="Genomic_DNA"/>
</dbReference>
<dbReference type="Pfam" id="PF00892">
    <property type="entry name" value="EamA"/>
    <property type="match status" value="2"/>
</dbReference>
<accession>A0A0Q9YRK4</accession>
<dbReference type="EMBL" id="LKHV02000001">
    <property type="protein sequence ID" value="MCS5709423.1"/>
    <property type="molecule type" value="Genomic_DNA"/>
</dbReference>
<feature type="transmembrane region" description="Helical" evidence="6">
    <location>
        <begin position="243"/>
        <end position="261"/>
    </location>
</feature>
<evidence type="ECO:0000256" key="5">
    <source>
        <dbReference type="ARBA" id="ARBA00023136"/>
    </source>
</evidence>
<comment type="subcellular location">
    <subcellularLocation>
        <location evidence="1">Membrane</location>
        <topology evidence="1">Multi-pass membrane protein</topology>
    </subcellularLocation>
</comment>
<keyword evidence="10" id="KW-1185">Reference proteome</keyword>
<evidence type="ECO:0000256" key="1">
    <source>
        <dbReference type="ARBA" id="ARBA00004141"/>
    </source>
</evidence>
<dbReference type="AlphaFoldDB" id="A0A0Q9YRK4"/>
<evidence type="ECO:0000256" key="3">
    <source>
        <dbReference type="ARBA" id="ARBA00022692"/>
    </source>
</evidence>
<evidence type="ECO:0000313" key="9">
    <source>
        <dbReference type="EMBL" id="MCS5709423.1"/>
    </source>
</evidence>
<evidence type="ECO:0000256" key="4">
    <source>
        <dbReference type="ARBA" id="ARBA00022989"/>
    </source>
</evidence>
<feature type="transmembrane region" description="Helical" evidence="6">
    <location>
        <begin position="176"/>
        <end position="201"/>
    </location>
</feature>
<evidence type="ECO:0000256" key="6">
    <source>
        <dbReference type="SAM" id="Phobius"/>
    </source>
</evidence>
<dbReference type="PANTHER" id="PTHR32322:SF2">
    <property type="entry name" value="EAMA DOMAIN-CONTAINING PROTEIN"/>
    <property type="match status" value="1"/>
</dbReference>
<reference evidence="8" key="1">
    <citation type="submission" date="2015-09" db="EMBL/GenBank/DDBJ databases">
        <title>Draft Genome Sequences of Two Novel Amoeba-resistant Intranuclear Bacteria, Candidatus Berkiella cookevillensis and Candidatus Berkiella aquae.</title>
        <authorList>
            <person name="Mehari Y.T."/>
            <person name="Arivett B.A."/>
            <person name="Farone A.L."/>
            <person name="Gunderson J.H."/>
            <person name="Farone M.B."/>
        </authorList>
    </citation>
    <scope>NUCLEOTIDE SEQUENCE [LARGE SCALE GENOMIC DNA]</scope>
    <source>
        <strain evidence="8">CC99</strain>
    </source>
</reference>
<gene>
    <name evidence="8" type="ORF">CC99x_01068</name>
    <name evidence="9" type="ORF">CC99x_010975</name>
</gene>
<organism evidence="8">
    <name type="scientific">Candidatus Berkiella cookevillensis</name>
    <dbReference type="NCBI Taxonomy" id="437022"/>
    <lineage>
        <taxon>Bacteria</taxon>
        <taxon>Pseudomonadati</taxon>
        <taxon>Pseudomonadota</taxon>
        <taxon>Gammaproteobacteria</taxon>
        <taxon>Candidatus Berkiellales</taxon>
        <taxon>Candidatus Berkiellaceae</taxon>
        <taxon>Candidatus Berkiella</taxon>
    </lineage>
</organism>
<name>A0A0Q9YRK4_9GAMM</name>
<evidence type="ECO:0000259" key="7">
    <source>
        <dbReference type="Pfam" id="PF00892"/>
    </source>
</evidence>
<feature type="transmembrane region" description="Helical" evidence="6">
    <location>
        <begin position="213"/>
        <end position="234"/>
    </location>
</feature>
<protein>
    <submittedName>
        <fullName evidence="9">DMT family transporter</fullName>
    </submittedName>
    <submittedName>
        <fullName evidence="8">Putative DMT superfamily transporter inner membrane protein</fullName>
    </submittedName>
</protein>
<dbReference type="InterPro" id="IPR050638">
    <property type="entry name" value="AA-Vitamin_Transporters"/>
</dbReference>
<dbReference type="SUPFAM" id="SSF103481">
    <property type="entry name" value="Multidrug resistance efflux transporter EmrE"/>
    <property type="match status" value="1"/>
</dbReference>
<comment type="similarity">
    <text evidence="2">Belongs to the EamA transporter family.</text>
</comment>
<sequence>MNLFLYLTIILLWGTTWIAMKNQVGVVPYDVSIIYRFATAAFILFFILLLKNARFRFSLKQHLSMATLGILLFCTNFAFFYRAAAYITSGLLAIIFSTSVIMIMLNNALFFKKKTTTRMLAGGTLGIMGLCLIFWPELENFSFNDATCIGILYGLVGTYCFSLANQLSTYCTKLSIPLLSSTFFGMLYGATFLTILCLVRGLEFTFDPSLPYVLSLLHLAIPGSVIGFLTYLTLIKRIGPERAVYATLFFPLVALTISTFYESFEWVWEDFAGFTLILIGNFLVMVKATTLAFIKRKLSFQGTTTSMTNTPAQ</sequence>
<feature type="transmembrane region" description="Helical" evidence="6">
    <location>
        <begin position="141"/>
        <end position="164"/>
    </location>
</feature>
<feature type="transmembrane region" description="Helical" evidence="6">
    <location>
        <begin position="117"/>
        <end position="135"/>
    </location>
</feature>
<dbReference type="OrthoDB" id="2352272at2"/>
<feature type="transmembrane region" description="Helical" evidence="6">
    <location>
        <begin position="273"/>
        <end position="294"/>
    </location>
</feature>
<dbReference type="RefSeq" id="WP_057624183.1">
    <property type="nucleotide sequence ID" value="NZ_LKHV02000001.1"/>
</dbReference>
<dbReference type="PANTHER" id="PTHR32322">
    <property type="entry name" value="INNER MEMBRANE TRANSPORTER"/>
    <property type="match status" value="1"/>
</dbReference>
<dbReference type="PATRIC" id="fig|1590042.3.peg.1083"/>
<evidence type="ECO:0000313" key="10">
    <source>
        <dbReference type="Proteomes" id="UP000051494"/>
    </source>
</evidence>
<keyword evidence="3 6" id="KW-0812">Transmembrane</keyword>
<evidence type="ECO:0000313" key="8">
    <source>
        <dbReference type="EMBL" id="KRG19073.1"/>
    </source>
</evidence>
<reference evidence="9" key="3">
    <citation type="submission" date="2021-06" db="EMBL/GenBank/DDBJ databases">
        <title>Genomic Description and Analysis of Intracellular Bacteria, Candidatus Berkiella cookevillensis and Candidatus Berkiella aquae.</title>
        <authorList>
            <person name="Kidane D.T."/>
            <person name="Mehari Y.T."/>
            <person name="Rice F.C."/>
            <person name="Arivett B.A."/>
            <person name="Farone A.L."/>
            <person name="Berk S.G."/>
            <person name="Farone M.B."/>
        </authorList>
    </citation>
    <scope>NUCLEOTIDE SEQUENCE</scope>
    <source>
        <strain evidence="9">CC99</strain>
    </source>
</reference>
<comment type="caution">
    <text evidence="8">The sequence shown here is derived from an EMBL/GenBank/DDBJ whole genome shotgun (WGS) entry which is preliminary data.</text>
</comment>
<feature type="transmembrane region" description="Helical" evidence="6">
    <location>
        <begin position="31"/>
        <end position="50"/>
    </location>
</feature>
<evidence type="ECO:0000256" key="2">
    <source>
        <dbReference type="ARBA" id="ARBA00007362"/>
    </source>
</evidence>
<reference evidence="9" key="2">
    <citation type="journal article" date="2016" name="Genome Announc.">
        <title>Draft Genome Sequences of Two Novel Amoeba-Resistant Intranuclear Bacteria, 'Candidatus Berkiella cookevillensis' and 'Candidatus Berkiella aquae'.</title>
        <authorList>
            <person name="Mehari Y.T."/>
            <person name="Arivett B.A."/>
            <person name="Farone A.L."/>
            <person name="Gunderson J.H."/>
            <person name="Farone M.B."/>
        </authorList>
    </citation>
    <scope>NUCLEOTIDE SEQUENCE</scope>
    <source>
        <strain evidence="9">CC99</strain>
    </source>
</reference>